<proteinExistence type="predicted"/>
<name>A0A8D8PW74_9HEMI</name>
<sequence>MLEVMKKQQEKRPARNNRIISKDEEVDEEPHFTTRRGKMPRLDEKDHEQDVMDVDEEQEEEKVTKDRKRKRGPKEPKSEVPSVPDVNETFTVPTPAMMEVINKKNERKAAASKAKK</sequence>
<protein>
    <submittedName>
        <fullName evidence="2">Uncharacterized protein</fullName>
    </submittedName>
</protein>
<evidence type="ECO:0000256" key="1">
    <source>
        <dbReference type="SAM" id="MobiDB-lite"/>
    </source>
</evidence>
<feature type="compositionally biased region" description="Basic and acidic residues" evidence="1">
    <location>
        <begin position="40"/>
        <end position="50"/>
    </location>
</feature>
<feature type="compositionally biased region" description="Acidic residues" evidence="1">
    <location>
        <begin position="51"/>
        <end position="60"/>
    </location>
</feature>
<evidence type="ECO:0000313" key="2">
    <source>
        <dbReference type="EMBL" id="CAG6617527.1"/>
    </source>
</evidence>
<dbReference type="AlphaFoldDB" id="A0A8D8PW74"/>
<feature type="region of interest" description="Disordered" evidence="1">
    <location>
        <begin position="1"/>
        <end position="91"/>
    </location>
</feature>
<organism evidence="2">
    <name type="scientific">Cacopsylla melanoneura</name>
    <dbReference type="NCBI Taxonomy" id="428564"/>
    <lineage>
        <taxon>Eukaryota</taxon>
        <taxon>Metazoa</taxon>
        <taxon>Ecdysozoa</taxon>
        <taxon>Arthropoda</taxon>
        <taxon>Hexapoda</taxon>
        <taxon>Insecta</taxon>
        <taxon>Pterygota</taxon>
        <taxon>Neoptera</taxon>
        <taxon>Paraneoptera</taxon>
        <taxon>Hemiptera</taxon>
        <taxon>Sternorrhyncha</taxon>
        <taxon>Psylloidea</taxon>
        <taxon>Psyllidae</taxon>
        <taxon>Psyllinae</taxon>
        <taxon>Cacopsylla</taxon>
    </lineage>
</organism>
<reference evidence="2" key="1">
    <citation type="submission" date="2021-05" db="EMBL/GenBank/DDBJ databases">
        <authorList>
            <person name="Alioto T."/>
            <person name="Alioto T."/>
            <person name="Gomez Garrido J."/>
        </authorList>
    </citation>
    <scope>NUCLEOTIDE SEQUENCE</scope>
</reference>
<dbReference type="EMBL" id="HBUF01039110">
    <property type="protein sequence ID" value="CAG6617527.1"/>
    <property type="molecule type" value="Transcribed_RNA"/>
</dbReference>
<feature type="compositionally biased region" description="Basic and acidic residues" evidence="1">
    <location>
        <begin position="1"/>
        <end position="13"/>
    </location>
</feature>
<accession>A0A8D8PW74</accession>